<evidence type="ECO:0000313" key="6">
    <source>
        <dbReference type="EMBL" id="GGC96445.1"/>
    </source>
</evidence>
<comment type="caution">
    <text evidence="6">The sequence shown here is derived from an EMBL/GenBank/DDBJ whole genome shotgun (WGS) entry which is preliminary data.</text>
</comment>
<organism evidence="6 7">
    <name type="scientific">Undibacterium terreum</name>
    <dbReference type="NCBI Taxonomy" id="1224302"/>
    <lineage>
        <taxon>Bacteria</taxon>
        <taxon>Pseudomonadati</taxon>
        <taxon>Pseudomonadota</taxon>
        <taxon>Betaproteobacteria</taxon>
        <taxon>Burkholderiales</taxon>
        <taxon>Oxalobacteraceae</taxon>
        <taxon>Undibacterium</taxon>
    </lineage>
</organism>
<dbReference type="AlphaFoldDB" id="A0A916XQT1"/>
<dbReference type="SUPFAM" id="SSF82171">
    <property type="entry name" value="DPP6 N-terminal domain-like"/>
    <property type="match status" value="1"/>
</dbReference>
<dbReference type="FunFam" id="3.40.50.1820:FF:000049">
    <property type="entry name" value="probable glutamyl endopeptidase, chloroplastic"/>
    <property type="match status" value="1"/>
</dbReference>
<dbReference type="EMBL" id="BMED01000006">
    <property type="protein sequence ID" value="GGC96445.1"/>
    <property type="molecule type" value="Genomic_DNA"/>
</dbReference>
<gene>
    <name evidence="6" type="ORF">GCM10011396_49820</name>
</gene>
<reference evidence="6" key="2">
    <citation type="submission" date="2020-09" db="EMBL/GenBank/DDBJ databases">
        <authorList>
            <person name="Sun Q."/>
            <person name="Zhou Y."/>
        </authorList>
    </citation>
    <scope>NUCLEOTIDE SEQUENCE</scope>
    <source>
        <strain evidence="6">CGMCC 1.10998</strain>
    </source>
</reference>
<dbReference type="InterPro" id="IPR001375">
    <property type="entry name" value="Peptidase_S9_cat"/>
</dbReference>
<dbReference type="InterPro" id="IPR011042">
    <property type="entry name" value="6-blade_b-propeller_TolB-like"/>
</dbReference>
<keyword evidence="7" id="KW-1185">Reference proteome</keyword>
<evidence type="ECO:0000259" key="5">
    <source>
        <dbReference type="Pfam" id="PF00326"/>
    </source>
</evidence>
<evidence type="ECO:0000256" key="1">
    <source>
        <dbReference type="ARBA" id="ARBA00022670"/>
    </source>
</evidence>
<dbReference type="Gene3D" id="3.40.50.1820">
    <property type="entry name" value="alpha/beta hydrolase"/>
    <property type="match status" value="1"/>
</dbReference>
<protein>
    <recommendedName>
        <fullName evidence="5">Peptidase S9 prolyl oligopeptidase catalytic domain-containing protein</fullName>
    </recommendedName>
</protein>
<evidence type="ECO:0000256" key="4">
    <source>
        <dbReference type="ARBA" id="ARBA00022946"/>
    </source>
</evidence>
<reference evidence="6" key="1">
    <citation type="journal article" date="2014" name="Int. J. Syst. Evol. Microbiol.">
        <title>Complete genome sequence of Corynebacterium casei LMG S-19264T (=DSM 44701T), isolated from a smear-ripened cheese.</title>
        <authorList>
            <consortium name="US DOE Joint Genome Institute (JGI-PGF)"/>
            <person name="Walter F."/>
            <person name="Albersmeier A."/>
            <person name="Kalinowski J."/>
            <person name="Ruckert C."/>
        </authorList>
    </citation>
    <scope>NUCLEOTIDE SEQUENCE</scope>
    <source>
        <strain evidence="6">CGMCC 1.10998</strain>
    </source>
</reference>
<feature type="domain" description="Peptidase S9 prolyl oligopeptidase catalytic" evidence="5">
    <location>
        <begin position="688"/>
        <end position="845"/>
    </location>
</feature>
<dbReference type="GO" id="GO:0004252">
    <property type="term" value="F:serine-type endopeptidase activity"/>
    <property type="evidence" value="ECO:0007669"/>
    <property type="project" value="TreeGrafter"/>
</dbReference>
<dbReference type="SUPFAM" id="SSF53474">
    <property type="entry name" value="alpha/beta-Hydrolases"/>
    <property type="match status" value="1"/>
</dbReference>
<dbReference type="PANTHER" id="PTHR42776">
    <property type="entry name" value="SERINE PEPTIDASE S9 FAMILY MEMBER"/>
    <property type="match status" value="1"/>
</dbReference>
<evidence type="ECO:0000256" key="3">
    <source>
        <dbReference type="ARBA" id="ARBA00022825"/>
    </source>
</evidence>
<name>A0A916XQT1_9BURK</name>
<keyword evidence="4" id="KW-0809">Transit peptide</keyword>
<keyword evidence="3" id="KW-0720">Serine protease</keyword>
<dbReference type="PANTHER" id="PTHR42776:SF28">
    <property type="entry name" value="GLUTAMYL ENDOPEPTIDASE, CHLOROPLASTIC-RELATED"/>
    <property type="match status" value="1"/>
</dbReference>
<dbReference type="Pfam" id="PF00326">
    <property type="entry name" value="Peptidase_S9"/>
    <property type="match status" value="1"/>
</dbReference>
<dbReference type="InterPro" id="IPR029058">
    <property type="entry name" value="AB_hydrolase_fold"/>
</dbReference>
<keyword evidence="1" id="KW-0645">Protease</keyword>
<sequence>MAAPRDGIDPWPLPVFSIFLRSHKTMSRSRKLIAPLVLGSTLAAGSAAVFAASSTEANASGPAISGYQLPVPELQAIVDAPRAPQFRLGPQRKQALLISLPGLPGIAEVAQPELKLAGLRINPRVRASSHFDFGNGLTLLDIASGKTRSVSGLPANPRIENVAWSNDERWVAFSRWADDGVELWLLDVEKASAKKLIKDKLNATTSAGFSWLNGSRSLLLKLTPAKQAAAPVASIVPAGPNMQETRGGKLTQTRTYPDMLKTAADADLLDWQLQSQLAVANVQGEVKRIGPVATLIGAQASPDGKLILTTQMHRPYSTILPVYRFPQLVEVWDIQGHKLKTIAERPMQERLPSGNDAVQTGPREFGWRSDQPATLYWAEAQAGGDPEVIADVHDILFQQAAPFDAAPQKLLAMAWRFSGVQWGNDGLALVTESWWKTRDTRTWRIQPGHADARPDLLFARKSEDQYANPGTPSTSPNAYGRAVLRTAADGKSLFLAGVGASPEGDRPFLDRFDLDSKQATRLWRSQAPYYEQVAALLDDSGNNFVTSRESTQEPANFYVRTVGKDEPRALTHFTDPTPQFKGVQKQQIRYKRADGVDLTATLYLPPDYDPKRDGPRPMLMWAYPREFKTAEAASQVKDSPYKFNRISYWGPHVMLARGYTVLDGPSMPIIGEGKQEPNDTYLDQLKMDAQAAVDEVVRLGVADRSRIAIGGHSYGAFMTANLLAHTRLFRAGIARSGAYNRTLTPFGFQSEDRNYWEAIDVYQAMSPFNFAHQIKDPILLIHGEQDNNSGTFPIQSERMYQALQGLGAVTRLSTLPNESHAYRARESIMHMLWEEDRWLDKYVKNAKPEAPAAK</sequence>
<evidence type="ECO:0000256" key="2">
    <source>
        <dbReference type="ARBA" id="ARBA00022801"/>
    </source>
</evidence>
<proteinExistence type="predicted"/>
<dbReference type="Gene3D" id="2.120.10.30">
    <property type="entry name" value="TolB, C-terminal domain"/>
    <property type="match status" value="1"/>
</dbReference>
<dbReference type="Proteomes" id="UP000637423">
    <property type="component" value="Unassembled WGS sequence"/>
</dbReference>
<dbReference type="GO" id="GO:0006508">
    <property type="term" value="P:proteolysis"/>
    <property type="evidence" value="ECO:0007669"/>
    <property type="project" value="UniProtKB-KW"/>
</dbReference>
<keyword evidence="2" id="KW-0378">Hydrolase</keyword>
<accession>A0A916XQT1</accession>
<evidence type="ECO:0000313" key="7">
    <source>
        <dbReference type="Proteomes" id="UP000637423"/>
    </source>
</evidence>